<dbReference type="EMBL" id="HBIX01035479">
    <property type="protein sequence ID" value="CAE0730434.1"/>
    <property type="molecule type" value="Transcribed_RNA"/>
</dbReference>
<gene>
    <name evidence="2" type="ORF">PAUS00366_LOCUS23220</name>
</gene>
<protein>
    <submittedName>
        <fullName evidence="2">Uncharacterized protein</fullName>
    </submittedName>
</protein>
<evidence type="ECO:0000256" key="1">
    <source>
        <dbReference type="SAM" id="MobiDB-lite"/>
    </source>
</evidence>
<organism evidence="2">
    <name type="scientific">Pseudo-nitzschia australis</name>
    <dbReference type="NCBI Taxonomy" id="44445"/>
    <lineage>
        <taxon>Eukaryota</taxon>
        <taxon>Sar</taxon>
        <taxon>Stramenopiles</taxon>
        <taxon>Ochrophyta</taxon>
        <taxon>Bacillariophyta</taxon>
        <taxon>Bacillariophyceae</taxon>
        <taxon>Bacillariophycidae</taxon>
        <taxon>Bacillariales</taxon>
        <taxon>Bacillariaceae</taxon>
        <taxon>Pseudo-nitzschia</taxon>
    </lineage>
</organism>
<accession>A0A7S4AY07</accession>
<feature type="compositionally biased region" description="Low complexity" evidence="1">
    <location>
        <begin position="141"/>
        <end position="151"/>
    </location>
</feature>
<feature type="region of interest" description="Disordered" evidence="1">
    <location>
        <begin position="141"/>
        <end position="173"/>
    </location>
</feature>
<proteinExistence type="predicted"/>
<sequence length="258" mass="28519">MVYYKHRRENSSSALSFTSSTVSTSGGSFVSTDDPTGYSSFMSSMKNILKSVYRCDSAAVVDGDSSCGSVGNQALYQGVEVILRRTTCNYGNDIGDNLKSAVASKPFIEYKCFCDDDDFLAEESYPARLSSTKNFQVCRGSSFTSSTGSGESRNERNPWGSLMEYTEDDQDDDDDVRNAAEGVHQTDSIFASPNTPPNRHTQLTTHTRNFYSKINSPASRTTTKLYDVPTPSYTKPTLDKVRSRIPSMPTRQVLRFSS</sequence>
<reference evidence="2" key="1">
    <citation type="submission" date="2021-01" db="EMBL/GenBank/DDBJ databases">
        <authorList>
            <person name="Corre E."/>
            <person name="Pelletier E."/>
            <person name="Niang G."/>
            <person name="Scheremetjew M."/>
            <person name="Finn R."/>
            <person name="Kale V."/>
            <person name="Holt S."/>
            <person name="Cochrane G."/>
            <person name="Meng A."/>
            <person name="Brown T."/>
            <person name="Cohen L."/>
        </authorList>
    </citation>
    <scope>NUCLEOTIDE SEQUENCE</scope>
    <source>
        <strain evidence="2">10249 10 AB</strain>
    </source>
</reference>
<evidence type="ECO:0000313" key="2">
    <source>
        <dbReference type="EMBL" id="CAE0730434.1"/>
    </source>
</evidence>
<name>A0A7S4AY07_9STRA</name>
<dbReference type="AlphaFoldDB" id="A0A7S4AY07"/>